<keyword evidence="4" id="KW-1185">Reference proteome</keyword>
<dbReference type="AlphaFoldDB" id="A0A2T3J5U4"/>
<dbReference type="Pfam" id="PF12477">
    <property type="entry name" value="TraW_N"/>
    <property type="match status" value="1"/>
</dbReference>
<feature type="domain" description="Type-F conjugative transfer system protein TraW N-terminal" evidence="2">
    <location>
        <begin position="13"/>
        <end position="42"/>
    </location>
</feature>
<dbReference type="NCBIfam" id="TIGR02743">
    <property type="entry name" value="TraW"/>
    <property type="match status" value="1"/>
</dbReference>
<gene>
    <name evidence="3" type="primary">traW</name>
    <name evidence="3" type="ORF">C9J12_29465</name>
</gene>
<name>A0A2T3J5U4_9GAMM</name>
<comment type="caution">
    <text evidence="3">The sequence shown here is derived from an EMBL/GenBank/DDBJ whole genome shotgun (WGS) entry which is preliminary data.</text>
</comment>
<evidence type="ECO:0000313" key="3">
    <source>
        <dbReference type="EMBL" id="PSU41768.1"/>
    </source>
</evidence>
<feature type="chain" id="PRO_5015500369" evidence="1">
    <location>
        <begin position="30"/>
        <end position="232"/>
    </location>
</feature>
<organism evidence="3 4">
    <name type="scientific">Photobacterium frigidiphilum</name>
    <dbReference type="NCBI Taxonomy" id="264736"/>
    <lineage>
        <taxon>Bacteria</taxon>
        <taxon>Pseudomonadati</taxon>
        <taxon>Pseudomonadota</taxon>
        <taxon>Gammaproteobacteria</taxon>
        <taxon>Vibrionales</taxon>
        <taxon>Vibrionaceae</taxon>
        <taxon>Photobacterium</taxon>
    </lineage>
</organism>
<evidence type="ECO:0000256" key="1">
    <source>
        <dbReference type="SAM" id="SignalP"/>
    </source>
</evidence>
<evidence type="ECO:0000259" key="2">
    <source>
        <dbReference type="Pfam" id="PF12477"/>
    </source>
</evidence>
<sequence length="232" mass="26232">MHLMGKATQGQSIALLLLCLFCAPRPVHAKNLGVFGPVFPIGEIDMLDWIDNRLRTFEQNGEIDAMKQRMQARVKNSVMRPLPVQGLNTTTTPNTYYIDPTLTLAAPVKDSLGNELYPKGTRVNPFDSTTWPAAERQNLPRFTFSKQLVLFDGDDPRQRQWAQQYAAPLPVKWILTNGEPAALSKKLDSRVYFDQQGKLTREFHVKHVPVVISQSGTRWQVTEIDVSAIKED</sequence>
<reference evidence="3 4" key="1">
    <citation type="submission" date="2018-01" db="EMBL/GenBank/DDBJ databases">
        <title>Whole genome sequencing of Histamine producing bacteria.</title>
        <authorList>
            <person name="Butler K."/>
        </authorList>
    </citation>
    <scope>NUCLEOTIDE SEQUENCE [LARGE SCALE GENOMIC DNA]</scope>
    <source>
        <strain evidence="3 4">JCM 12947</strain>
    </source>
</reference>
<keyword evidence="1" id="KW-0732">Signal</keyword>
<dbReference type="Proteomes" id="UP000240987">
    <property type="component" value="Unassembled WGS sequence"/>
</dbReference>
<accession>A0A2T3J5U4</accession>
<dbReference type="InterPro" id="IPR025864">
    <property type="entry name" value="TraW_N_dom"/>
</dbReference>
<proteinExistence type="predicted"/>
<protein>
    <submittedName>
        <fullName evidence="3">Type-F conjugative transfer system protein TraW</fullName>
    </submittedName>
</protein>
<evidence type="ECO:0000313" key="4">
    <source>
        <dbReference type="Proteomes" id="UP000240987"/>
    </source>
</evidence>
<dbReference type="OrthoDB" id="7171737at2"/>
<feature type="signal peptide" evidence="1">
    <location>
        <begin position="1"/>
        <end position="29"/>
    </location>
</feature>
<dbReference type="EMBL" id="PYMJ01000078">
    <property type="protein sequence ID" value="PSU41768.1"/>
    <property type="molecule type" value="Genomic_DNA"/>
</dbReference>
<dbReference type="InterPro" id="IPR014114">
    <property type="entry name" value="TraW"/>
</dbReference>